<gene>
    <name evidence="1" type="ORF">T03_3566</name>
</gene>
<dbReference type="STRING" id="45882.A0A0V1CYC6"/>
<protein>
    <submittedName>
        <fullName evidence="1">Uncharacterized protein</fullName>
    </submittedName>
</protein>
<comment type="caution">
    <text evidence="1">The sequence shown here is derived from an EMBL/GenBank/DDBJ whole genome shotgun (WGS) entry which is preliminary data.</text>
</comment>
<sequence length="65" mass="7696">MPSIDSKSDHVNHYSHQHRQEWDEFMVEYERARKANNNSSVIYPPASNTNNTDNHFRNGIIRLII</sequence>
<reference evidence="1 2" key="1">
    <citation type="submission" date="2015-01" db="EMBL/GenBank/DDBJ databases">
        <title>Evolution of Trichinella species and genotypes.</title>
        <authorList>
            <person name="Korhonen P.K."/>
            <person name="Edoardo P."/>
            <person name="Giuseppe L.R."/>
            <person name="Gasser R.B."/>
        </authorList>
    </citation>
    <scope>NUCLEOTIDE SEQUENCE [LARGE SCALE GENOMIC DNA]</scope>
    <source>
        <strain evidence="1">ISS120</strain>
    </source>
</reference>
<dbReference type="AlphaFoldDB" id="A0A0V1CYC6"/>
<accession>A0A0V1CYC6</accession>
<keyword evidence="2" id="KW-1185">Reference proteome</keyword>
<evidence type="ECO:0000313" key="1">
    <source>
        <dbReference type="EMBL" id="KRY54156.1"/>
    </source>
</evidence>
<evidence type="ECO:0000313" key="2">
    <source>
        <dbReference type="Proteomes" id="UP000054653"/>
    </source>
</evidence>
<dbReference type="Proteomes" id="UP000054653">
    <property type="component" value="Unassembled WGS sequence"/>
</dbReference>
<proteinExistence type="predicted"/>
<name>A0A0V1CYC6_TRIBR</name>
<organism evidence="1 2">
    <name type="scientific">Trichinella britovi</name>
    <name type="common">Parasitic roundworm</name>
    <dbReference type="NCBI Taxonomy" id="45882"/>
    <lineage>
        <taxon>Eukaryota</taxon>
        <taxon>Metazoa</taxon>
        <taxon>Ecdysozoa</taxon>
        <taxon>Nematoda</taxon>
        <taxon>Enoplea</taxon>
        <taxon>Dorylaimia</taxon>
        <taxon>Trichinellida</taxon>
        <taxon>Trichinellidae</taxon>
        <taxon>Trichinella</taxon>
    </lineage>
</organism>
<dbReference type="EMBL" id="JYDI01000074">
    <property type="protein sequence ID" value="KRY54156.1"/>
    <property type="molecule type" value="Genomic_DNA"/>
</dbReference>